<proteinExistence type="predicted"/>
<evidence type="ECO:0000313" key="2">
    <source>
        <dbReference type="Proteomes" id="UP000789860"/>
    </source>
</evidence>
<name>A0ACA9LJF2_9GLOM</name>
<accession>A0ACA9LJF2</accession>
<gene>
    <name evidence="1" type="ORF">SCALOS_LOCUS4405</name>
</gene>
<organism evidence="1 2">
    <name type="scientific">Scutellospora calospora</name>
    <dbReference type="NCBI Taxonomy" id="85575"/>
    <lineage>
        <taxon>Eukaryota</taxon>
        <taxon>Fungi</taxon>
        <taxon>Fungi incertae sedis</taxon>
        <taxon>Mucoromycota</taxon>
        <taxon>Glomeromycotina</taxon>
        <taxon>Glomeromycetes</taxon>
        <taxon>Diversisporales</taxon>
        <taxon>Gigasporaceae</taxon>
        <taxon>Scutellospora</taxon>
    </lineage>
</organism>
<comment type="caution">
    <text evidence="1">The sequence shown here is derived from an EMBL/GenBank/DDBJ whole genome shotgun (WGS) entry which is preliminary data.</text>
</comment>
<dbReference type="EMBL" id="CAJVPM010005949">
    <property type="protein sequence ID" value="CAG8529696.1"/>
    <property type="molecule type" value="Genomic_DNA"/>
</dbReference>
<keyword evidence="2" id="KW-1185">Reference proteome</keyword>
<reference evidence="1" key="1">
    <citation type="submission" date="2021-06" db="EMBL/GenBank/DDBJ databases">
        <authorList>
            <person name="Kallberg Y."/>
            <person name="Tangrot J."/>
            <person name="Rosling A."/>
        </authorList>
    </citation>
    <scope>NUCLEOTIDE SEQUENCE</scope>
    <source>
        <strain evidence="1">AU212A</strain>
    </source>
</reference>
<evidence type="ECO:0000313" key="1">
    <source>
        <dbReference type="EMBL" id="CAG8529696.1"/>
    </source>
</evidence>
<sequence length="174" mass="20073">MTNYTGSKSIRKLAIKIFLITLHSADCERTFSALAKKISLNNLQVQVASVTFLVEDNERIIEDFEVEEAEYNLEIIEHFDIENIVFLNDEVFRDSESDSDNEEFQDYEDEFEKLNYDKLTGNKTEQDLNTINNIDSNTIDNIDSNTIEKNNANDNITRDSSIIENENEALKSDL</sequence>
<protein>
    <submittedName>
        <fullName evidence="1">7645_t:CDS:1</fullName>
    </submittedName>
</protein>
<dbReference type="Proteomes" id="UP000789860">
    <property type="component" value="Unassembled WGS sequence"/>
</dbReference>